<keyword evidence="3" id="KW-1185">Reference proteome</keyword>
<comment type="caution">
    <text evidence="2">The sequence shown here is derived from an EMBL/GenBank/DDBJ whole genome shotgun (WGS) entry which is preliminary data.</text>
</comment>
<dbReference type="PROSITE" id="PS51725">
    <property type="entry name" value="ABM"/>
    <property type="match status" value="1"/>
</dbReference>
<dbReference type="STRING" id="1703345.A3860_29310"/>
<dbReference type="SUPFAM" id="SSF54909">
    <property type="entry name" value="Dimeric alpha+beta barrel"/>
    <property type="match status" value="1"/>
</dbReference>
<name>A0A1V9FV05_9BACT</name>
<evidence type="ECO:0000313" key="3">
    <source>
        <dbReference type="Proteomes" id="UP000192796"/>
    </source>
</evidence>
<gene>
    <name evidence="2" type="ORF">A3860_29310</name>
</gene>
<dbReference type="OrthoDB" id="9798157at2"/>
<dbReference type="Proteomes" id="UP000192796">
    <property type="component" value="Unassembled WGS sequence"/>
</dbReference>
<accession>A0A1V9FV05</accession>
<dbReference type="AlphaFoldDB" id="A0A1V9FV05"/>
<reference evidence="2 3" key="1">
    <citation type="submission" date="2016-03" db="EMBL/GenBank/DDBJ databases">
        <title>Niastella vici sp. nov., isolated from farmland soil.</title>
        <authorList>
            <person name="Chen L."/>
            <person name="Wang D."/>
            <person name="Yang S."/>
            <person name="Wang G."/>
        </authorList>
    </citation>
    <scope>NUCLEOTIDE SEQUENCE [LARGE SCALE GENOMIC DNA]</scope>
    <source>
        <strain evidence="2 3">DJ57</strain>
    </source>
</reference>
<evidence type="ECO:0000313" key="2">
    <source>
        <dbReference type="EMBL" id="OQP62150.1"/>
    </source>
</evidence>
<dbReference type="InterPro" id="IPR007138">
    <property type="entry name" value="ABM_dom"/>
</dbReference>
<protein>
    <submittedName>
        <fullName evidence="2">Globin</fullName>
    </submittedName>
</protein>
<organism evidence="2 3">
    <name type="scientific">Niastella vici</name>
    <dbReference type="NCBI Taxonomy" id="1703345"/>
    <lineage>
        <taxon>Bacteria</taxon>
        <taxon>Pseudomonadati</taxon>
        <taxon>Bacteroidota</taxon>
        <taxon>Chitinophagia</taxon>
        <taxon>Chitinophagales</taxon>
        <taxon>Chitinophagaceae</taxon>
        <taxon>Niastella</taxon>
    </lineage>
</organism>
<dbReference type="InterPro" id="IPR011008">
    <property type="entry name" value="Dimeric_a/b-barrel"/>
</dbReference>
<feature type="domain" description="ABM" evidence="1">
    <location>
        <begin position="8"/>
        <end position="98"/>
    </location>
</feature>
<dbReference type="Gene3D" id="3.30.70.100">
    <property type="match status" value="1"/>
</dbReference>
<evidence type="ECO:0000259" key="1">
    <source>
        <dbReference type="PROSITE" id="PS51725"/>
    </source>
</evidence>
<dbReference type="EMBL" id="LVYD01000052">
    <property type="protein sequence ID" value="OQP62150.1"/>
    <property type="molecule type" value="Genomic_DNA"/>
</dbReference>
<dbReference type="Pfam" id="PF03992">
    <property type="entry name" value="ABM"/>
    <property type="match status" value="1"/>
</dbReference>
<proteinExistence type="predicted"/>
<sequence>MEKKKDYSVEIIRYNIAAGQQASFEQAYTSAGKYLQSSPYCLGYKVVHGKEEPNRYIVIIHWTSMDEHLNGFRKSADFMPFFNLVKPFFNNIEEMKHYETTPIEWNKE</sequence>